<evidence type="ECO:0000256" key="3">
    <source>
        <dbReference type="SAM" id="MobiDB-lite"/>
    </source>
</evidence>
<comment type="caution">
    <text evidence="4">The sequence shown here is derived from an EMBL/GenBank/DDBJ whole genome shotgun (WGS) entry which is preliminary data.</text>
</comment>
<dbReference type="PANTHER" id="PTHR33142:SF89">
    <property type="entry name" value="CYCLIN-DEPENDENT PROTEIN KINASE INHIBITOR SMR2"/>
    <property type="match status" value="1"/>
</dbReference>
<evidence type="ECO:0000256" key="2">
    <source>
        <dbReference type="ARBA" id="ARBA00023306"/>
    </source>
</evidence>
<gene>
    <name evidence="4" type="ORF">SAY86_024139</name>
</gene>
<dbReference type="GO" id="GO:0032875">
    <property type="term" value="P:regulation of DNA endoreduplication"/>
    <property type="evidence" value="ECO:0007669"/>
    <property type="project" value="InterPro"/>
</dbReference>
<dbReference type="AlphaFoldDB" id="A0AAN7LWW8"/>
<organism evidence="4 5">
    <name type="scientific">Trapa natans</name>
    <name type="common">Water chestnut</name>
    <dbReference type="NCBI Taxonomy" id="22666"/>
    <lineage>
        <taxon>Eukaryota</taxon>
        <taxon>Viridiplantae</taxon>
        <taxon>Streptophyta</taxon>
        <taxon>Embryophyta</taxon>
        <taxon>Tracheophyta</taxon>
        <taxon>Spermatophyta</taxon>
        <taxon>Magnoliopsida</taxon>
        <taxon>eudicotyledons</taxon>
        <taxon>Gunneridae</taxon>
        <taxon>Pentapetalae</taxon>
        <taxon>rosids</taxon>
        <taxon>malvids</taxon>
        <taxon>Myrtales</taxon>
        <taxon>Lythraceae</taxon>
        <taxon>Trapa</taxon>
    </lineage>
</organism>
<evidence type="ECO:0000313" key="4">
    <source>
        <dbReference type="EMBL" id="KAK4793704.1"/>
    </source>
</evidence>
<proteinExistence type="predicted"/>
<feature type="region of interest" description="Disordered" evidence="3">
    <location>
        <begin position="1"/>
        <end position="78"/>
    </location>
</feature>
<protein>
    <submittedName>
        <fullName evidence="4">Uncharacterized protein</fullName>
    </submittedName>
</protein>
<dbReference type="PANTHER" id="PTHR33142">
    <property type="entry name" value="CYCLIN-DEPENDENT PROTEIN KINASE INHIBITOR SMR13"/>
    <property type="match status" value="1"/>
</dbReference>
<evidence type="ECO:0000256" key="1">
    <source>
        <dbReference type="ARBA" id="ARBA00023013"/>
    </source>
</evidence>
<sequence>MSTNIQLFRDLPKLRLHAADPSPPSESSAFPASTTAAASNSDAVRPEEDSREEECRTPTSEESRIPAIMTCPPAPKKPRYALSGKRKLSELDSFETLHGGEIEEFFHLASARIASEAPKRRRFSKRIVA</sequence>
<keyword evidence="5" id="KW-1185">Reference proteome</keyword>
<name>A0AAN7LWW8_TRANT</name>
<dbReference type="InterPro" id="IPR040389">
    <property type="entry name" value="SMR"/>
</dbReference>
<dbReference type="Proteomes" id="UP001346149">
    <property type="component" value="Unassembled WGS sequence"/>
</dbReference>
<keyword evidence="1" id="KW-0649">Protein kinase inhibitor</keyword>
<dbReference type="EMBL" id="JAXQNO010000008">
    <property type="protein sequence ID" value="KAK4793704.1"/>
    <property type="molecule type" value="Genomic_DNA"/>
</dbReference>
<dbReference type="GO" id="GO:0004860">
    <property type="term" value="F:protein kinase inhibitor activity"/>
    <property type="evidence" value="ECO:0007669"/>
    <property type="project" value="UniProtKB-KW"/>
</dbReference>
<reference evidence="4 5" key="1">
    <citation type="journal article" date="2023" name="Hortic Res">
        <title>Pangenome of water caltrop reveals structural variations and asymmetric subgenome divergence after allopolyploidization.</title>
        <authorList>
            <person name="Zhang X."/>
            <person name="Chen Y."/>
            <person name="Wang L."/>
            <person name="Yuan Y."/>
            <person name="Fang M."/>
            <person name="Shi L."/>
            <person name="Lu R."/>
            <person name="Comes H.P."/>
            <person name="Ma Y."/>
            <person name="Chen Y."/>
            <person name="Huang G."/>
            <person name="Zhou Y."/>
            <person name="Zheng Z."/>
            <person name="Qiu Y."/>
        </authorList>
    </citation>
    <scope>NUCLEOTIDE SEQUENCE [LARGE SCALE GENOMIC DNA]</scope>
    <source>
        <strain evidence="4">F231</strain>
    </source>
</reference>
<evidence type="ECO:0000313" key="5">
    <source>
        <dbReference type="Proteomes" id="UP001346149"/>
    </source>
</evidence>
<feature type="compositionally biased region" description="Low complexity" evidence="3">
    <location>
        <begin position="25"/>
        <end position="43"/>
    </location>
</feature>
<accession>A0AAN7LWW8</accession>
<keyword evidence="2" id="KW-0131">Cell cycle</keyword>
<feature type="compositionally biased region" description="Basic and acidic residues" evidence="3">
    <location>
        <begin position="44"/>
        <end position="64"/>
    </location>
</feature>